<dbReference type="GO" id="GO:0046872">
    <property type="term" value="F:metal ion binding"/>
    <property type="evidence" value="ECO:0007669"/>
    <property type="project" value="UniProtKB-KW"/>
</dbReference>
<dbReference type="GO" id="GO:0016491">
    <property type="term" value="F:oxidoreductase activity"/>
    <property type="evidence" value="ECO:0007669"/>
    <property type="project" value="UniProtKB-KW"/>
</dbReference>
<dbReference type="Pfam" id="PF00248">
    <property type="entry name" value="Aldo_ket_red"/>
    <property type="match status" value="1"/>
</dbReference>
<dbReference type="PANTHER" id="PTHR43364">
    <property type="entry name" value="NADH-SPECIFIC METHYLGLYOXAL REDUCTASE-RELATED"/>
    <property type="match status" value="1"/>
</dbReference>
<sequence length="667" mass="73292">MFSPALPRGDLYDPMQFDSGNILGTSLLDDNTFLPDPSDLDVNLLQLRDLTHQPLQNIHMPDISQGILPHGQLGDIISNAETTIRPSTNGHFQNDVFDGDAMLERSSLPGARHRNFHQRASSGDNDPPSEINQARAEESVSRPSSHESSGDERCCATKIIKHFAGLLTAQSADTRDSIETLHNILQCSCTKDAYVISITALAIFKILDAQHEALRHMLHRASQAERLGFKPPVPSTSLSGDKDEYNNEKPRVTTDSSFKSKTSSTTESAPSRTFANSDTTATETTTAPAKKMPPPPPQPKSLLGRHRLLAPSASVRVSPLCLGGMSLGTYWKGMMGECTEEQAFELLDTFYDLGGNFIDTANMYQFGQSEQFIGNWLTKTGRRSEVVLATKYTISPVPIKPVQQSNWGGTGTKSMHLSLDFSLKNLQTDYVDIFYVHAWDYATSIPELMQSLNTLVQQGKVLYLGISDTPAWIVSKANEYARSHGLRPFSVYQGRYSAIIRDLERDILPMARDEGMAIIPWGVLGSGYLKSADTTEKGSRQTPHVLTGREEEVSKVLDGVAKKHSVPIQAVALAWAMQKAPYIFPLVGGSKVSHLKANAEALALQLGPEDVEVIDKAYPFDLGFPHNFINMAGYMSTGPQDISFLAQMGWYDYVTPSAAIKPHSAQK</sequence>
<dbReference type="Proteomes" id="UP000503462">
    <property type="component" value="Chromosome 3"/>
</dbReference>
<evidence type="ECO:0000256" key="3">
    <source>
        <dbReference type="ARBA" id="ARBA00023002"/>
    </source>
</evidence>
<protein>
    <recommendedName>
        <fullName evidence="14">NADP-dependent oxidoreductase domain-containing protein</fullName>
    </recommendedName>
</protein>
<evidence type="ECO:0000256" key="5">
    <source>
        <dbReference type="ARBA" id="ARBA00023125"/>
    </source>
</evidence>
<keyword evidence="1" id="KW-0479">Metal-binding</keyword>
<name>A0A6H0XWV3_9PEZI</name>
<evidence type="ECO:0000256" key="8">
    <source>
        <dbReference type="ARBA" id="ARBA00038157"/>
    </source>
</evidence>
<dbReference type="InterPro" id="IPR036812">
    <property type="entry name" value="NAD(P)_OxRdtase_dom_sf"/>
</dbReference>
<dbReference type="Pfam" id="PF08493">
    <property type="entry name" value="AflR"/>
    <property type="match status" value="1"/>
</dbReference>
<feature type="region of interest" description="Disordered" evidence="9">
    <location>
        <begin position="225"/>
        <end position="303"/>
    </location>
</feature>
<dbReference type="GO" id="GO:0045122">
    <property type="term" value="P:aflatoxin biosynthetic process"/>
    <property type="evidence" value="ECO:0007669"/>
    <property type="project" value="InterPro"/>
</dbReference>
<comment type="similarity">
    <text evidence="8">Belongs to the aldo/keto reductase family. Aldo/keto reductase 2 subfamily.</text>
</comment>
<feature type="domain" description="Aflatoxin regulatory protein" evidence="11">
    <location>
        <begin position="172"/>
        <end position="223"/>
    </location>
</feature>
<dbReference type="OrthoDB" id="48988at2759"/>
<evidence type="ECO:0000259" key="10">
    <source>
        <dbReference type="Pfam" id="PF00248"/>
    </source>
</evidence>
<evidence type="ECO:0000256" key="9">
    <source>
        <dbReference type="SAM" id="MobiDB-lite"/>
    </source>
</evidence>
<evidence type="ECO:0000256" key="6">
    <source>
        <dbReference type="ARBA" id="ARBA00023163"/>
    </source>
</evidence>
<evidence type="ECO:0000256" key="1">
    <source>
        <dbReference type="ARBA" id="ARBA00022723"/>
    </source>
</evidence>
<keyword evidence="3" id="KW-0560">Oxidoreductase</keyword>
<reference evidence="12 13" key="1">
    <citation type="journal article" date="2016" name="Sci. Rep.">
        <title>Peltaster fructicola genome reveals evolution from an invasive phytopathogen to an ectophytic parasite.</title>
        <authorList>
            <person name="Xu C."/>
            <person name="Chen H."/>
            <person name="Gleason M.L."/>
            <person name="Xu J.R."/>
            <person name="Liu H."/>
            <person name="Zhang R."/>
            <person name="Sun G."/>
        </authorList>
    </citation>
    <scope>NUCLEOTIDE SEQUENCE [LARGE SCALE GENOMIC DNA]</scope>
    <source>
        <strain evidence="12 13">LNHT1506</strain>
    </source>
</reference>
<evidence type="ECO:0000256" key="2">
    <source>
        <dbReference type="ARBA" id="ARBA00022857"/>
    </source>
</evidence>
<evidence type="ECO:0000313" key="13">
    <source>
        <dbReference type="Proteomes" id="UP000503462"/>
    </source>
</evidence>
<keyword evidence="13" id="KW-1185">Reference proteome</keyword>
<accession>A0A6H0XWV3</accession>
<feature type="compositionally biased region" description="Low complexity" evidence="9">
    <location>
        <begin position="253"/>
        <end position="271"/>
    </location>
</feature>
<dbReference type="GO" id="GO:0005634">
    <property type="term" value="C:nucleus"/>
    <property type="evidence" value="ECO:0007669"/>
    <property type="project" value="InterPro"/>
</dbReference>
<dbReference type="InterPro" id="IPR023210">
    <property type="entry name" value="NADP_OxRdtase_dom"/>
</dbReference>
<evidence type="ECO:0000256" key="4">
    <source>
        <dbReference type="ARBA" id="ARBA00023015"/>
    </source>
</evidence>
<keyword evidence="6" id="KW-0804">Transcription</keyword>
<dbReference type="AlphaFoldDB" id="A0A6H0XWV3"/>
<dbReference type="GO" id="GO:0003677">
    <property type="term" value="F:DNA binding"/>
    <property type="evidence" value="ECO:0007669"/>
    <property type="project" value="UniProtKB-KW"/>
</dbReference>
<dbReference type="GO" id="GO:0006355">
    <property type="term" value="P:regulation of DNA-templated transcription"/>
    <property type="evidence" value="ECO:0007669"/>
    <property type="project" value="InterPro"/>
</dbReference>
<dbReference type="SUPFAM" id="SSF51430">
    <property type="entry name" value="NAD(P)-linked oxidoreductase"/>
    <property type="match status" value="1"/>
</dbReference>
<evidence type="ECO:0008006" key="14">
    <source>
        <dbReference type="Google" id="ProtNLM"/>
    </source>
</evidence>
<organism evidence="12 13">
    <name type="scientific">Peltaster fructicola</name>
    <dbReference type="NCBI Taxonomy" id="286661"/>
    <lineage>
        <taxon>Eukaryota</taxon>
        <taxon>Fungi</taxon>
        <taxon>Dikarya</taxon>
        <taxon>Ascomycota</taxon>
        <taxon>Pezizomycotina</taxon>
        <taxon>Dothideomycetes</taxon>
        <taxon>Dothideomycetes incertae sedis</taxon>
        <taxon>Peltaster</taxon>
    </lineage>
</organism>
<dbReference type="EMBL" id="CP051141">
    <property type="protein sequence ID" value="QIW99246.1"/>
    <property type="molecule type" value="Genomic_DNA"/>
</dbReference>
<feature type="compositionally biased region" description="Basic and acidic residues" evidence="9">
    <location>
        <begin position="135"/>
        <end position="151"/>
    </location>
</feature>
<keyword evidence="2" id="KW-0521">NADP</keyword>
<dbReference type="InterPro" id="IPR013700">
    <property type="entry name" value="AflR"/>
</dbReference>
<dbReference type="Gene3D" id="3.20.20.100">
    <property type="entry name" value="NADP-dependent oxidoreductase domain"/>
    <property type="match status" value="1"/>
</dbReference>
<feature type="region of interest" description="Disordered" evidence="9">
    <location>
        <begin position="116"/>
        <end position="151"/>
    </location>
</feature>
<proteinExistence type="inferred from homology"/>
<dbReference type="PANTHER" id="PTHR43364:SF7">
    <property type="entry name" value="NADP-DEPENDENT OXIDOREDUCTASE DOMAIN-CONTAINING PROTEIN-RELATED"/>
    <property type="match status" value="1"/>
</dbReference>
<feature type="compositionally biased region" description="Low complexity" evidence="9">
    <location>
        <begin position="279"/>
        <end position="290"/>
    </location>
</feature>
<evidence type="ECO:0000259" key="11">
    <source>
        <dbReference type="Pfam" id="PF08493"/>
    </source>
</evidence>
<evidence type="ECO:0000256" key="7">
    <source>
        <dbReference type="ARBA" id="ARBA00023242"/>
    </source>
</evidence>
<keyword evidence="7" id="KW-0539">Nucleus</keyword>
<gene>
    <name evidence="12" type="ORF">AMS68_004764</name>
</gene>
<feature type="compositionally biased region" description="Basic and acidic residues" evidence="9">
    <location>
        <begin position="240"/>
        <end position="252"/>
    </location>
</feature>
<keyword evidence="5" id="KW-0238">DNA-binding</keyword>
<keyword evidence="4" id="KW-0805">Transcription regulation</keyword>
<dbReference type="InterPro" id="IPR050523">
    <property type="entry name" value="AKR_Detox_Biosynth"/>
</dbReference>
<evidence type="ECO:0000313" key="12">
    <source>
        <dbReference type="EMBL" id="QIW99246.1"/>
    </source>
</evidence>
<feature type="domain" description="NADP-dependent oxidoreductase" evidence="10">
    <location>
        <begin position="319"/>
        <end position="618"/>
    </location>
</feature>